<dbReference type="OrthoDB" id="9805604at2"/>
<dbReference type="Gene3D" id="3.40.50.1000">
    <property type="entry name" value="HAD superfamily/HAD-like"/>
    <property type="match status" value="1"/>
</dbReference>
<keyword evidence="7 11" id="KW-0479">Metal-binding</keyword>
<dbReference type="GO" id="GO:0019143">
    <property type="term" value="F:3-deoxy-manno-octulosonate-8-phosphatase activity"/>
    <property type="evidence" value="ECO:0007669"/>
    <property type="project" value="UniProtKB-UniRule"/>
</dbReference>
<evidence type="ECO:0000256" key="7">
    <source>
        <dbReference type="ARBA" id="ARBA00022723"/>
    </source>
</evidence>
<sequence length="176" mass="19163">MERIQSIAQNIKLLIMDIDGVLTDGSLFFDNNGDEYKAFSARDGLGMKMLYASGLQAALITGRKSSLVVHRANNLKIPLGLVYQGYMNKRPALDDILKKTGFSPEHVAYIGDDLIDVPIIRAVGLGVAVGDAHDFVKEHADYITVKNGGKGAAREVIELILDAQGKLQPMLDSHLK</sequence>
<dbReference type="RefSeq" id="WP_109823471.1">
    <property type="nucleotide sequence ID" value="NZ_QGKL01000031.1"/>
</dbReference>
<evidence type="ECO:0000256" key="6">
    <source>
        <dbReference type="ARBA" id="ARBA00020092"/>
    </source>
</evidence>
<evidence type="ECO:0000256" key="12">
    <source>
        <dbReference type="PIRSR" id="PIRSR006118-2"/>
    </source>
</evidence>
<evidence type="ECO:0000313" key="13">
    <source>
        <dbReference type="EMBL" id="PWQ95892.1"/>
    </source>
</evidence>
<evidence type="ECO:0000313" key="14">
    <source>
        <dbReference type="Proteomes" id="UP000245506"/>
    </source>
</evidence>
<dbReference type="CDD" id="cd01630">
    <property type="entry name" value="HAD_KDO-like"/>
    <property type="match status" value="1"/>
</dbReference>
<evidence type="ECO:0000256" key="5">
    <source>
        <dbReference type="ARBA" id="ARBA00013066"/>
    </source>
</evidence>
<comment type="catalytic activity">
    <reaction evidence="1 11">
        <text>3-deoxy-alpha-D-manno-2-octulosonate-8-phosphate + H2O = 3-deoxy-alpha-D-manno-oct-2-ulosonate + phosphate</text>
        <dbReference type="Rhea" id="RHEA:11500"/>
        <dbReference type="ChEBI" id="CHEBI:15377"/>
        <dbReference type="ChEBI" id="CHEBI:43474"/>
        <dbReference type="ChEBI" id="CHEBI:85985"/>
        <dbReference type="ChEBI" id="CHEBI:85986"/>
        <dbReference type="EC" id="3.1.3.45"/>
    </reaction>
</comment>
<evidence type="ECO:0000256" key="3">
    <source>
        <dbReference type="ARBA" id="ARBA00005893"/>
    </source>
</evidence>
<dbReference type="SFLD" id="SFLDG01138">
    <property type="entry name" value="C1.6.2:_Deoxy-d-mannose-octulo"/>
    <property type="match status" value="1"/>
</dbReference>
<keyword evidence="8 11" id="KW-0378">Hydrolase</keyword>
<dbReference type="SUPFAM" id="SSF56784">
    <property type="entry name" value="HAD-like"/>
    <property type="match status" value="1"/>
</dbReference>
<dbReference type="FunFam" id="3.40.50.1000:FF:000029">
    <property type="entry name" value="3-deoxy-D-manno-octulosonate 8-phosphate phosphatase KdsC"/>
    <property type="match status" value="1"/>
</dbReference>
<dbReference type="PANTHER" id="PTHR21485">
    <property type="entry name" value="HAD SUPERFAMILY MEMBERS CMAS AND KDSC"/>
    <property type="match status" value="1"/>
</dbReference>
<dbReference type="AlphaFoldDB" id="A0A317CHY3"/>
<dbReference type="InterPro" id="IPR036412">
    <property type="entry name" value="HAD-like_sf"/>
</dbReference>
<comment type="similarity">
    <text evidence="3 11">Belongs to the KdsC family.</text>
</comment>
<comment type="caution">
    <text evidence="13">The sequence shown here is derived from an EMBL/GenBank/DDBJ whole genome shotgun (WGS) entry which is preliminary data.</text>
</comment>
<proteinExistence type="inferred from homology"/>
<keyword evidence="14" id="KW-1185">Reference proteome</keyword>
<evidence type="ECO:0000256" key="8">
    <source>
        <dbReference type="ARBA" id="ARBA00022801"/>
    </source>
</evidence>
<evidence type="ECO:0000256" key="10">
    <source>
        <dbReference type="ARBA" id="ARBA00031051"/>
    </source>
</evidence>
<comment type="subunit">
    <text evidence="4 11">Homotetramer.</text>
</comment>
<feature type="binding site" evidence="12">
    <location>
        <position position="17"/>
    </location>
    <ligand>
        <name>Mg(2+)</name>
        <dbReference type="ChEBI" id="CHEBI:18420"/>
    </ligand>
</feature>
<protein>
    <recommendedName>
        <fullName evidence="6 11">3-deoxy-D-manno-octulosonate 8-phosphate phosphatase KdsC</fullName>
        <ecNumber evidence="5 11">3.1.3.45</ecNumber>
    </recommendedName>
    <alternativeName>
        <fullName evidence="10 11">KDO 8-P phosphatase</fullName>
    </alternativeName>
</protein>
<dbReference type="PIRSF" id="PIRSF006118">
    <property type="entry name" value="KDO8-P_Ptase"/>
    <property type="match status" value="1"/>
</dbReference>
<evidence type="ECO:0000256" key="11">
    <source>
        <dbReference type="PIRNR" id="PIRNR006118"/>
    </source>
</evidence>
<dbReference type="SFLD" id="SFLDS00003">
    <property type="entry name" value="Haloacid_Dehalogenase"/>
    <property type="match status" value="1"/>
</dbReference>
<dbReference type="Pfam" id="PF08282">
    <property type="entry name" value="Hydrolase_3"/>
    <property type="match status" value="1"/>
</dbReference>
<dbReference type="NCBIfam" id="TIGR01670">
    <property type="entry name" value="KdsC-phosphatas"/>
    <property type="match status" value="1"/>
</dbReference>
<dbReference type="InterPro" id="IPR010023">
    <property type="entry name" value="KdsC_fam"/>
</dbReference>
<feature type="binding site" evidence="12">
    <location>
        <position position="19"/>
    </location>
    <ligand>
        <name>substrate</name>
    </ligand>
</feature>
<evidence type="ECO:0000256" key="2">
    <source>
        <dbReference type="ARBA" id="ARBA00001946"/>
    </source>
</evidence>
<comment type="cofactor">
    <cofactor evidence="2 11 12">
        <name>Mg(2+)</name>
        <dbReference type="ChEBI" id="CHEBI:18420"/>
    </cofactor>
</comment>
<comment type="function">
    <text evidence="11">Catalyzes the hydrolysis of 3-deoxy-D-manno-octulosonate 8-phosphate (KDO 8-P) to 3-deoxy-D-manno-octulosonate (KDO) and inorganic phosphate.</text>
</comment>
<evidence type="ECO:0000256" key="4">
    <source>
        <dbReference type="ARBA" id="ARBA00011881"/>
    </source>
</evidence>
<evidence type="ECO:0000256" key="9">
    <source>
        <dbReference type="ARBA" id="ARBA00022842"/>
    </source>
</evidence>
<feature type="binding site" evidence="12">
    <location>
        <position position="112"/>
    </location>
    <ligand>
        <name>Mg(2+)</name>
        <dbReference type="ChEBI" id="CHEBI:18420"/>
    </ligand>
</feature>
<dbReference type="EMBL" id="QGKL01000031">
    <property type="protein sequence ID" value="PWQ95892.1"/>
    <property type="molecule type" value="Genomic_DNA"/>
</dbReference>
<accession>A0A317CHY3</accession>
<dbReference type="EC" id="3.1.3.45" evidence="5 11"/>
<organism evidence="13 14">
    <name type="scientific">Leucothrix arctica</name>
    <dbReference type="NCBI Taxonomy" id="1481894"/>
    <lineage>
        <taxon>Bacteria</taxon>
        <taxon>Pseudomonadati</taxon>
        <taxon>Pseudomonadota</taxon>
        <taxon>Gammaproteobacteria</taxon>
        <taxon>Thiotrichales</taxon>
        <taxon>Thiotrichaceae</taxon>
        <taxon>Leucothrix</taxon>
    </lineage>
</organism>
<keyword evidence="9 11" id="KW-0460">Magnesium</keyword>
<dbReference type="InterPro" id="IPR023214">
    <property type="entry name" value="HAD_sf"/>
</dbReference>
<name>A0A317CHY3_9GAMM</name>
<gene>
    <name evidence="13" type="ORF">DKT75_10955</name>
</gene>
<dbReference type="InterPro" id="IPR050793">
    <property type="entry name" value="CMP-NeuNAc_synthase"/>
</dbReference>
<dbReference type="Proteomes" id="UP000245506">
    <property type="component" value="Unassembled WGS sequence"/>
</dbReference>
<dbReference type="SFLD" id="SFLDG01136">
    <property type="entry name" value="C1.6:_Phosphoserine_Phosphatas"/>
    <property type="match status" value="1"/>
</dbReference>
<dbReference type="GO" id="GO:0009103">
    <property type="term" value="P:lipopolysaccharide biosynthetic process"/>
    <property type="evidence" value="ECO:0007669"/>
    <property type="project" value="UniProtKB-UniRule"/>
</dbReference>
<evidence type="ECO:0000256" key="1">
    <source>
        <dbReference type="ARBA" id="ARBA00000898"/>
    </source>
</evidence>
<dbReference type="GO" id="GO:0008781">
    <property type="term" value="F:N-acylneuraminate cytidylyltransferase activity"/>
    <property type="evidence" value="ECO:0007669"/>
    <property type="project" value="TreeGrafter"/>
</dbReference>
<dbReference type="PANTHER" id="PTHR21485:SF3">
    <property type="entry name" value="N-ACYLNEURAMINATE CYTIDYLYLTRANSFERASE"/>
    <property type="match status" value="1"/>
</dbReference>
<keyword evidence="11" id="KW-0448">Lipopolysaccharide biosynthesis</keyword>
<reference evidence="13 14" key="1">
    <citation type="submission" date="2018-05" db="EMBL/GenBank/DDBJ databases">
        <title>Leucothrix arctica sp. nov., isolated from Arctic seawater.</title>
        <authorList>
            <person name="Choi A."/>
            <person name="Baek K."/>
        </authorList>
    </citation>
    <scope>NUCLEOTIDE SEQUENCE [LARGE SCALE GENOMIC DNA]</scope>
    <source>
        <strain evidence="13 14">IMCC9719</strain>
    </source>
</reference>
<dbReference type="GO" id="GO:0046872">
    <property type="term" value="F:metal ion binding"/>
    <property type="evidence" value="ECO:0007669"/>
    <property type="project" value="UniProtKB-UniRule"/>
</dbReference>